<name>A0A427BB08_ENSVE</name>
<dbReference type="PANTHER" id="PTHR16023">
    <property type="entry name" value="TAX1 BINDING PROTEIN-RELATED"/>
    <property type="match status" value="1"/>
</dbReference>
<reference evidence="2 3" key="1">
    <citation type="journal article" date="2014" name="Agronomy (Basel)">
        <title>A Draft Genome Sequence for Ensete ventricosum, the Drought-Tolerant Tree Against Hunger.</title>
        <authorList>
            <person name="Harrison J."/>
            <person name="Moore K.A."/>
            <person name="Paszkiewicz K."/>
            <person name="Jones T."/>
            <person name="Grant M."/>
            <person name="Ambacheew D."/>
            <person name="Muzemil S."/>
            <person name="Studholme D.J."/>
        </authorList>
    </citation>
    <scope>NUCLEOTIDE SEQUENCE [LARGE SCALE GENOMIC DNA]</scope>
</reference>
<feature type="transmembrane region" description="Helical" evidence="1">
    <location>
        <begin position="15"/>
        <end position="34"/>
    </location>
</feature>
<dbReference type="Proteomes" id="UP000287651">
    <property type="component" value="Unassembled WGS sequence"/>
</dbReference>
<evidence type="ECO:0000313" key="3">
    <source>
        <dbReference type="Proteomes" id="UP000287651"/>
    </source>
</evidence>
<dbReference type="EMBL" id="AMZH03000086">
    <property type="protein sequence ID" value="RRT85623.1"/>
    <property type="molecule type" value="Genomic_DNA"/>
</dbReference>
<dbReference type="GO" id="GO:0006661">
    <property type="term" value="P:phosphatidylinositol biosynthetic process"/>
    <property type="evidence" value="ECO:0007669"/>
    <property type="project" value="InterPro"/>
</dbReference>
<proteinExistence type="predicted"/>
<gene>
    <name evidence="2" type="ORF">B296_00008885</name>
</gene>
<dbReference type="InterPro" id="IPR026825">
    <property type="entry name" value="Vac14"/>
</dbReference>
<comment type="caution">
    <text evidence="2">The sequence shown here is derived from an EMBL/GenBank/DDBJ whole genome shotgun (WGS) entry which is preliminary data.</text>
</comment>
<sequence>MFPMFSLSFKSLPTFYLWFCFLQGGLIGLAAVAVGLKEKAPAYLEVLLKILLLRVTSSAFKISLILSSQHSGLASQALTTRVEALHWIVTLLDRHRNEVNVISFLNDIFSSLLAALSDPSDELIGLLETPIFAFLRLQVFTSRIQTCISMWFAVHLRFFSELAQCIFGQYMCSQIVLSYDFVQRSAAFKIVRTRLKTVPSNIFNNEQLKHPCSQISEITDDSGDQVAANVYDKINFPSKLQQFQQTLRRHRFSLQSQRSASSSTSQVSASFYGFAFPLVTRSSVALLVLRVI</sequence>
<evidence type="ECO:0000256" key="1">
    <source>
        <dbReference type="SAM" id="Phobius"/>
    </source>
</evidence>
<dbReference type="GO" id="GO:0010008">
    <property type="term" value="C:endosome membrane"/>
    <property type="evidence" value="ECO:0007669"/>
    <property type="project" value="TreeGrafter"/>
</dbReference>
<organism evidence="2 3">
    <name type="scientific">Ensete ventricosum</name>
    <name type="common">Abyssinian banana</name>
    <name type="synonym">Musa ensete</name>
    <dbReference type="NCBI Taxonomy" id="4639"/>
    <lineage>
        <taxon>Eukaryota</taxon>
        <taxon>Viridiplantae</taxon>
        <taxon>Streptophyta</taxon>
        <taxon>Embryophyta</taxon>
        <taxon>Tracheophyta</taxon>
        <taxon>Spermatophyta</taxon>
        <taxon>Magnoliopsida</taxon>
        <taxon>Liliopsida</taxon>
        <taxon>Zingiberales</taxon>
        <taxon>Musaceae</taxon>
        <taxon>Ensete</taxon>
    </lineage>
</organism>
<keyword evidence="1" id="KW-0812">Transmembrane</keyword>
<accession>A0A427BB08</accession>
<keyword evidence="1" id="KW-0472">Membrane</keyword>
<dbReference type="PANTHER" id="PTHR16023:SF0">
    <property type="entry name" value="PROTEIN VAC14 HOMOLOG"/>
    <property type="match status" value="1"/>
</dbReference>
<keyword evidence="1" id="KW-1133">Transmembrane helix</keyword>
<dbReference type="AlphaFoldDB" id="A0A427BB08"/>
<evidence type="ECO:0000313" key="2">
    <source>
        <dbReference type="EMBL" id="RRT85623.1"/>
    </source>
</evidence>
<protein>
    <submittedName>
        <fullName evidence="2">Uncharacterized protein</fullName>
    </submittedName>
</protein>
<dbReference type="GO" id="GO:0070772">
    <property type="term" value="C:PAS complex"/>
    <property type="evidence" value="ECO:0007669"/>
    <property type="project" value="InterPro"/>
</dbReference>